<sequence length="170" mass="19469">MDSGEIKSRYVILHLEVLHGSDRYEINLHMEREPLVYDLQEELEKKARVTVANQKLNFRGQRLHQSPDKPLSAFGLFNGNRIMLIGEKEAIAPQYCHNLLADLYAKVQRCGQDLNTFNQVANNVNVDSSECDALKKKNQTLERIKDLIDISNNVSSAIANYGAQYQHRKQ</sequence>
<dbReference type="InterPro" id="IPR000626">
    <property type="entry name" value="Ubiquitin-like_dom"/>
</dbReference>
<dbReference type="Proteomes" id="UP000677228">
    <property type="component" value="Unassembled WGS sequence"/>
</dbReference>
<gene>
    <name evidence="3" type="ORF">GPM918_LOCUS14858</name>
    <name evidence="2" type="ORF">OVA965_LOCUS14872</name>
    <name evidence="5" type="ORF">SRO942_LOCUS14858</name>
    <name evidence="4" type="ORF">TMI583_LOCUS14876</name>
</gene>
<evidence type="ECO:0000313" key="2">
    <source>
        <dbReference type="EMBL" id="CAF1007514.1"/>
    </source>
</evidence>
<dbReference type="Proteomes" id="UP000681722">
    <property type="component" value="Unassembled WGS sequence"/>
</dbReference>
<organism evidence="3 6">
    <name type="scientific">Didymodactylos carnosus</name>
    <dbReference type="NCBI Taxonomy" id="1234261"/>
    <lineage>
        <taxon>Eukaryota</taxon>
        <taxon>Metazoa</taxon>
        <taxon>Spiralia</taxon>
        <taxon>Gnathifera</taxon>
        <taxon>Rotifera</taxon>
        <taxon>Eurotatoria</taxon>
        <taxon>Bdelloidea</taxon>
        <taxon>Philodinida</taxon>
        <taxon>Philodinidae</taxon>
        <taxon>Didymodactylos</taxon>
    </lineage>
</organism>
<comment type="caution">
    <text evidence="3">The sequence shown here is derived from an EMBL/GenBank/DDBJ whole genome shotgun (WGS) entry which is preliminary data.</text>
</comment>
<dbReference type="OrthoDB" id="417450at2759"/>
<evidence type="ECO:0000313" key="6">
    <source>
        <dbReference type="Proteomes" id="UP000663829"/>
    </source>
</evidence>
<dbReference type="EMBL" id="CAJNOK010006561">
    <property type="protein sequence ID" value="CAF1007514.1"/>
    <property type="molecule type" value="Genomic_DNA"/>
</dbReference>
<dbReference type="InterPro" id="IPR029071">
    <property type="entry name" value="Ubiquitin-like_domsf"/>
</dbReference>
<evidence type="ECO:0000313" key="5">
    <source>
        <dbReference type="EMBL" id="CAF3793895.1"/>
    </source>
</evidence>
<evidence type="ECO:0000313" key="4">
    <source>
        <dbReference type="EMBL" id="CAF3776528.1"/>
    </source>
</evidence>
<dbReference type="AlphaFoldDB" id="A0A814I9P6"/>
<evidence type="ECO:0000313" key="3">
    <source>
        <dbReference type="EMBL" id="CAF1022552.1"/>
    </source>
</evidence>
<dbReference type="EMBL" id="CAJOBA010006569">
    <property type="protein sequence ID" value="CAF3776528.1"/>
    <property type="molecule type" value="Genomic_DNA"/>
</dbReference>
<name>A0A814I9P6_9BILA</name>
<dbReference type="Gene3D" id="3.10.20.90">
    <property type="entry name" value="Phosphatidylinositol 3-kinase Catalytic Subunit, Chain A, domain 1"/>
    <property type="match status" value="1"/>
</dbReference>
<evidence type="ECO:0000259" key="1">
    <source>
        <dbReference type="PROSITE" id="PS50053"/>
    </source>
</evidence>
<dbReference type="PROSITE" id="PS50053">
    <property type="entry name" value="UBIQUITIN_2"/>
    <property type="match status" value="1"/>
</dbReference>
<dbReference type="Proteomes" id="UP000682733">
    <property type="component" value="Unassembled WGS sequence"/>
</dbReference>
<proteinExistence type="predicted"/>
<dbReference type="EMBL" id="CAJNOQ010003643">
    <property type="protein sequence ID" value="CAF1022552.1"/>
    <property type="molecule type" value="Genomic_DNA"/>
</dbReference>
<dbReference type="EMBL" id="CAJOBC010003643">
    <property type="protein sequence ID" value="CAF3793895.1"/>
    <property type="molecule type" value="Genomic_DNA"/>
</dbReference>
<accession>A0A814I9P6</accession>
<dbReference type="SUPFAM" id="SSF54236">
    <property type="entry name" value="Ubiquitin-like"/>
    <property type="match status" value="1"/>
</dbReference>
<reference evidence="3" key="1">
    <citation type="submission" date="2021-02" db="EMBL/GenBank/DDBJ databases">
        <authorList>
            <person name="Nowell W R."/>
        </authorList>
    </citation>
    <scope>NUCLEOTIDE SEQUENCE</scope>
</reference>
<protein>
    <recommendedName>
        <fullName evidence="1">Ubiquitin-like domain-containing protein</fullName>
    </recommendedName>
</protein>
<dbReference type="Proteomes" id="UP000663829">
    <property type="component" value="Unassembled WGS sequence"/>
</dbReference>
<keyword evidence="6" id="KW-1185">Reference proteome</keyword>
<feature type="domain" description="Ubiquitin-like" evidence="1">
    <location>
        <begin position="11"/>
        <end position="88"/>
    </location>
</feature>